<dbReference type="InterPro" id="IPR029063">
    <property type="entry name" value="SAM-dependent_MTases_sf"/>
</dbReference>
<dbReference type="Pfam" id="PF05050">
    <property type="entry name" value="Methyltransf_21"/>
    <property type="match status" value="1"/>
</dbReference>
<dbReference type="AlphaFoldDB" id="X1D7M7"/>
<feature type="domain" description="Methyltransferase FkbM" evidence="1">
    <location>
        <begin position="7"/>
        <end position="85"/>
    </location>
</feature>
<accession>X1D7M7</accession>
<dbReference type="InterPro" id="IPR006342">
    <property type="entry name" value="FkbM_mtfrase"/>
</dbReference>
<dbReference type="Gene3D" id="3.40.50.150">
    <property type="entry name" value="Vaccinia Virus protein VP39"/>
    <property type="match status" value="1"/>
</dbReference>
<comment type="caution">
    <text evidence="2">The sequence shown here is derived from an EMBL/GenBank/DDBJ whole genome shotgun (WGS) entry which is preliminary data.</text>
</comment>
<sequence>KISKFSESDTTIKVTTIDRVVEELKLTRLDMIKMDIEGAEIEALQGSEHTLEALKPCLAVASYHKRNSEKTFQAVESYLIQKNYSVRTFFPPHLTTCAKYKYDK</sequence>
<protein>
    <recommendedName>
        <fullName evidence="1">Methyltransferase FkbM domain-containing protein</fullName>
    </recommendedName>
</protein>
<evidence type="ECO:0000259" key="1">
    <source>
        <dbReference type="Pfam" id="PF05050"/>
    </source>
</evidence>
<dbReference type="EMBL" id="BART01036985">
    <property type="protein sequence ID" value="GAH16227.1"/>
    <property type="molecule type" value="Genomic_DNA"/>
</dbReference>
<dbReference type="SUPFAM" id="SSF53335">
    <property type="entry name" value="S-adenosyl-L-methionine-dependent methyltransferases"/>
    <property type="match status" value="1"/>
</dbReference>
<evidence type="ECO:0000313" key="2">
    <source>
        <dbReference type="EMBL" id="GAH16227.1"/>
    </source>
</evidence>
<organism evidence="2">
    <name type="scientific">marine sediment metagenome</name>
    <dbReference type="NCBI Taxonomy" id="412755"/>
    <lineage>
        <taxon>unclassified sequences</taxon>
        <taxon>metagenomes</taxon>
        <taxon>ecological metagenomes</taxon>
    </lineage>
</organism>
<gene>
    <name evidence="2" type="ORF">S01H4_62108</name>
</gene>
<name>X1D7M7_9ZZZZ</name>
<feature type="non-terminal residue" evidence="2">
    <location>
        <position position="1"/>
    </location>
</feature>
<dbReference type="NCBIfam" id="TIGR01444">
    <property type="entry name" value="fkbM_fam"/>
    <property type="match status" value="1"/>
</dbReference>
<reference evidence="2" key="1">
    <citation type="journal article" date="2014" name="Front. Microbiol.">
        <title>High frequency of phylogenetically diverse reductive dehalogenase-homologous genes in deep subseafloor sedimentary metagenomes.</title>
        <authorList>
            <person name="Kawai M."/>
            <person name="Futagami T."/>
            <person name="Toyoda A."/>
            <person name="Takaki Y."/>
            <person name="Nishi S."/>
            <person name="Hori S."/>
            <person name="Arai W."/>
            <person name="Tsubouchi T."/>
            <person name="Morono Y."/>
            <person name="Uchiyama I."/>
            <person name="Ito T."/>
            <person name="Fujiyama A."/>
            <person name="Inagaki F."/>
            <person name="Takami H."/>
        </authorList>
    </citation>
    <scope>NUCLEOTIDE SEQUENCE</scope>
    <source>
        <strain evidence="2">Expedition CK06-06</strain>
    </source>
</reference>
<proteinExistence type="predicted"/>